<keyword evidence="3" id="KW-1185">Reference proteome</keyword>
<accession>A0A0E0K474</accession>
<dbReference type="AlphaFoldDB" id="A0A0E0K474"/>
<reference evidence="2" key="2">
    <citation type="submission" date="2018-05" db="EMBL/GenBank/DDBJ databases">
        <title>OpunRS2 (Oryza punctata Reference Sequence Version 2).</title>
        <authorList>
            <person name="Zhang J."/>
            <person name="Kudrna D."/>
            <person name="Lee S."/>
            <person name="Talag J."/>
            <person name="Welchert J."/>
            <person name="Wing R.A."/>
        </authorList>
    </citation>
    <scope>NUCLEOTIDE SEQUENCE [LARGE SCALE GENOMIC DNA]</scope>
</reference>
<sequence length="154" mass="16551">MARAQLMLVALVAASLLAALRSRWRRPVLAYCSGVRSLRSTPPLAPLPTPPHRLQNAAHGMRGLNAGNFASIPSKCDVNVPYTISASIDCSRYDWGNLVRAGGACRRSSALANDVANYIRFRAVCRCPTSCRYDAGLGEPCPGRRGLSPTLLGR</sequence>
<dbReference type="InterPro" id="IPR000528">
    <property type="entry name" value="Plant_nsLTP"/>
</dbReference>
<organism evidence="2">
    <name type="scientific">Oryza punctata</name>
    <name type="common">Red rice</name>
    <dbReference type="NCBI Taxonomy" id="4537"/>
    <lineage>
        <taxon>Eukaryota</taxon>
        <taxon>Viridiplantae</taxon>
        <taxon>Streptophyta</taxon>
        <taxon>Embryophyta</taxon>
        <taxon>Tracheophyta</taxon>
        <taxon>Spermatophyta</taxon>
        <taxon>Magnoliopsida</taxon>
        <taxon>Liliopsida</taxon>
        <taxon>Poales</taxon>
        <taxon>Poaceae</taxon>
        <taxon>BOP clade</taxon>
        <taxon>Oryzoideae</taxon>
        <taxon>Oryzeae</taxon>
        <taxon>Oryzinae</taxon>
        <taxon>Oryza</taxon>
    </lineage>
</organism>
<dbReference type="HOGENOM" id="CLU_1707159_0_0_1"/>
<dbReference type="STRING" id="4537.A0A0E0K474"/>
<evidence type="ECO:0000313" key="2">
    <source>
        <dbReference type="EnsemblPlants" id="OPUNC02G27170.1"/>
    </source>
</evidence>
<protein>
    <submittedName>
        <fullName evidence="2">Uncharacterized protein</fullName>
    </submittedName>
</protein>
<dbReference type="GO" id="GO:0006869">
    <property type="term" value="P:lipid transport"/>
    <property type="evidence" value="ECO:0007669"/>
    <property type="project" value="InterPro"/>
</dbReference>
<dbReference type="EnsemblPlants" id="OPUNC02G27170.1">
    <property type="protein sequence ID" value="OPUNC02G27170.1"/>
    <property type="gene ID" value="OPUNC02G27170"/>
</dbReference>
<dbReference type="GO" id="GO:0008289">
    <property type="term" value="F:lipid binding"/>
    <property type="evidence" value="ECO:0007669"/>
    <property type="project" value="InterPro"/>
</dbReference>
<proteinExistence type="predicted"/>
<feature type="chain" id="PRO_5002365009" evidence="1">
    <location>
        <begin position="23"/>
        <end position="154"/>
    </location>
</feature>
<evidence type="ECO:0000256" key="1">
    <source>
        <dbReference type="SAM" id="SignalP"/>
    </source>
</evidence>
<keyword evidence="1" id="KW-0732">Signal</keyword>
<dbReference type="Gene3D" id="1.10.110.10">
    <property type="entry name" value="Plant lipid-transfer and hydrophobic proteins"/>
    <property type="match status" value="1"/>
</dbReference>
<dbReference type="InterPro" id="IPR036312">
    <property type="entry name" value="Bifun_inhib/LTP/seed_sf"/>
</dbReference>
<reference evidence="2" key="1">
    <citation type="submission" date="2015-04" db="UniProtKB">
        <authorList>
            <consortium name="EnsemblPlants"/>
        </authorList>
    </citation>
    <scope>IDENTIFICATION</scope>
</reference>
<dbReference type="Gramene" id="OPUNC02G27170.1">
    <property type="protein sequence ID" value="OPUNC02G27170.1"/>
    <property type="gene ID" value="OPUNC02G27170"/>
</dbReference>
<dbReference type="Proteomes" id="UP000026962">
    <property type="component" value="Chromosome 2"/>
</dbReference>
<feature type="signal peptide" evidence="1">
    <location>
        <begin position="1"/>
        <end position="22"/>
    </location>
</feature>
<dbReference type="SUPFAM" id="SSF47699">
    <property type="entry name" value="Bifunctional inhibitor/lipid-transfer protein/seed storage 2S albumin"/>
    <property type="match status" value="1"/>
</dbReference>
<name>A0A0E0K474_ORYPU</name>
<dbReference type="PRINTS" id="PR00382">
    <property type="entry name" value="LIPIDTRNSFER"/>
</dbReference>
<evidence type="ECO:0000313" key="3">
    <source>
        <dbReference type="Proteomes" id="UP000026962"/>
    </source>
</evidence>